<evidence type="ECO:0000256" key="3">
    <source>
        <dbReference type="ARBA" id="ARBA00022670"/>
    </source>
</evidence>
<dbReference type="InterPro" id="IPR019127">
    <property type="entry name" value="Exosortase"/>
</dbReference>
<dbReference type="GO" id="GO:0016787">
    <property type="term" value="F:hydrolase activity"/>
    <property type="evidence" value="ECO:0007669"/>
    <property type="project" value="UniProtKB-KW"/>
</dbReference>
<dbReference type="Proteomes" id="UP000660380">
    <property type="component" value="Unassembled WGS sequence"/>
</dbReference>
<comment type="caution">
    <text evidence="9">The sequence shown here is derived from an EMBL/GenBank/DDBJ whole genome shotgun (WGS) entry which is preliminary data.</text>
</comment>
<feature type="transmembrane region" description="Helical" evidence="8">
    <location>
        <begin position="17"/>
        <end position="35"/>
    </location>
</feature>
<keyword evidence="4 8" id="KW-0812">Transmembrane</keyword>
<sequence length="288" mass="31408">MKSIHLTPVSRLKNAQFWLLAIAAGLIAIHITLIWKSDNPSLLGTSLLFWIAISSLVWEKRDSLNLESGVFSSFLGLSIIGILLLKSASLTSFGGFLFLFPLIVAVGIALLASGFPGLKQYKGELLTLSFLAAPKLLPSFLISKVTLLTAKLSAIILWYTGFEVIRSGVNIYLPTGSIEVASGCSGIEIIFQQLGLAIIFLLMFPLNRQQKILAPIVAATLGFVVNGVRVALMGVIVAKGNQEAFEYWHHGDGSLIFSMIAVILFGLFCWFLLNINETKNKQHKSSIR</sequence>
<dbReference type="InterPro" id="IPR026392">
    <property type="entry name" value="Exo/Archaeosortase_dom"/>
</dbReference>
<dbReference type="NCBIfam" id="TIGR04178">
    <property type="entry name" value="exo_archaeo"/>
    <property type="match status" value="1"/>
</dbReference>
<keyword evidence="7 8" id="KW-0472">Membrane</keyword>
<dbReference type="Pfam" id="PF09721">
    <property type="entry name" value="Exosortase_EpsH"/>
    <property type="match status" value="1"/>
</dbReference>
<evidence type="ECO:0000256" key="7">
    <source>
        <dbReference type="ARBA" id="ARBA00023136"/>
    </source>
</evidence>
<keyword evidence="6 8" id="KW-1133">Transmembrane helix</keyword>
<evidence type="ECO:0000313" key="9">
    <source>
        <dbReference type="EMBL" id="MBD2603211.1"/>
    </source>
</evidence>
<evidence type="ECO:0000256" key="1">
    <source>
        <dbReference type="ARBA" id="ARBA00004651"/>
    </source>
</evidence>
<dbReference type="InterPro" id="IPR022505">
    <property type="entry name" value="Exosortase_cyanobac"/>
</dbReference>
<keyword evidence="10" id="KW-1185">Reference proteome</keyword>
<evidence type="ECO:0000313" key="10">
    <source>
        <dbReference type="Proteomes" id="UP000660380"/>
    </source>
</evidence>
<gene>
    <name evidence="9" type="primary">crtA</name>
    <name evidence="9" type="ORF">H6G81_01405</name>
</gene>
<evidence type="ECO:0000256" key="4">
    <source>
        <dbReference type="ARBA" id="ARBA00022692"/>
    </source>
</evidence>
<feature type="transmembrane region" description="Helical" evidence="8">
    <location>
        <begin position="41"/>
        <end position="58"/>
    </location>
</feature>
<keyword evidence="2" id="KW-1003">Cell membrane</keyword>
<dbReference type="EC" id="3.4.22.-" evidence="9"/>
<comment type="subcellular location">
    <subcellularLocation>
        <location evidence="1">Cell membrane</location>
        <topology evidence="1">Multi-pass membrane protein</topology>
    </subcellularLocation>
</comment>
<dbReference type="RefSeq" id="WP_029632039.1">
    <property type="nucleotide sequence ID" value="NZ_JACJTA010000002.1"/>
</dbReference>
<feature type="transmembrane region" description="Helical" evidence="8">
    <location>
        <begin position="70"/>
        <end position="89"/>
    </location>
</feature>
<dbReference type="EMBL" id="JACJTA010000002">
    <property type="protein sequence ID" value="MBD2603211.1"/>
    <property type="molecule type" value="Genomic_DNA"/>
</dbReference>
<keyword evidence="3" id="KW-0645">Protease</keyword>
<organism evidence="9 10">
    <name type="scientific">Scytonema hofmannii FACHB-248</name>
    <dbReference type="NCBI Taxonomy" id="1842502"/>
    <lineage>
        <taxon>Bacteria</taxon>
        <taxon>Bacillati</taxon>
        <taxon>Cyanobacteriota</taxon>
        <taxon>Cyanophyceae</taxon>
        <taxon>Nostocales</taxon>
        <taxon>Scytonemataceae</taxon>
        <taxon>Scytonema</taxon>
    </lineage>
</organism>
<keyword evidence="5 9" id="KW-0378">Hydrolase</keyword>
<accession>A0ABR8GJ77</accession>
<protein>
    <submittedName>
        <fullName evidence="9">Cyanoexosortase A</fullName>
        <ecNumber evidence="9">3.4.22.-</ecNumber>
    </submittedName>
</protein>
<evidence type="ECO:0000256" key="5">
    <source>
        <dbReference type="ARBA" id="ARBA00022801"/>
    </source>
</evidence>
<dbReference type="NCBIfam" id="TIGR03763">
    <property type="entry name" value="cyanoexo_CrtA"/>
    <property type="match status" value="1"/>
</dbReference>
<evidence type="ECO:0000256" key="2">
    <source>
        <dbReference type="ARBA" id="ARBA00022475"/>
    </source>
</evidence>
<evidence type="ECO:0000256" key="6">
    <source>
        <dbReference type="ARBA" id="ARBA00022989"/>
    </source>
</evidence>
<evidence type="ECO:0000256" key="8">
    <source>
        <dbReference type="SAM" id="Phobius"/>
    </source>
</evidence>
<feature type="transmembrane region" description="Helical" evidence="8">
    <location>
        <begin position="95"/>
        <end position="115"/>
    </location>
</feature>
<feature type="transmembrane region" description="Helical" evidence="8">
    <location>
        <begin position="216"/>
        <end position="236"/>
    </location>
</feature>
<name>A0ABR8GJ77_9CYAN</name>
<feature type="transmembrane region" description="Helical" evidence="8">
    <location>
        <begin position="136"/>
        <end position="160"/>
    </location>
</feature>
<feature type="transmembrane region" description="Helical" evidence="8">
    <location>
        <begin position="256"/>
        <end position="275"/>
    </location>
</feature>
<proteinExistence type="predicted"/>
<reference evidence="9 10" key="1">
    <citation type="journal article" date="2020" name="ISME J.">
        <title>Comparative genomics reveals insights into cyanobacterial evolution and habitat adaptation.</title>
        <authorList>
            <person name="Chen M.Y."/>
            <person name="Teng W.K."/>
            <person name="Zhao L."/>
            <person name="Hu C.X."/>
            <person name="Zhou Y.K."/>
            <person name="Han B.P."/>
            <person name="Song L.R."/>
            <person name="Shu W.S."/>
        </authorList>
    </citation>
    <scope>NUCLEOTIDE SEQUENCE [LARGE SCALE GENOMIC DNA]</scope>
    <source>
        <strain evidence="9 10">FACHB-248</strain>
    </source>
</reference>